<evidence type="ECO:0000256" key="3">
    <source>
        <dbReference type="ARBA" id="ARBA00022448"/>
    </source>
</evidence>
<protein>
    <submittedName>
        <fullName evidence="10">MFS general substrate transporter</fullName>
    </submittedName>
</protein>
<evidence type="ECO:0000256" key="2">
    <source>
        <dbReference type="ARBA" id="ARBA00008335"/>
    </source>
</evidence>
<feature type="transmembrane region" description="Helical" evidence="8">
    <location>
        <begin position="66"/>
        <end position="90"/>
    </location>
</feature>
<feature type="domain" description="Major facilitator superfamily (MFS) profile" evidence="9">
    <location>
        <begin position="67"/>
        <end position="552"/>
    </location>
</feature>
<proteinExistence type="inferred from homology"/>
<organism evidence="10 11">
    <name type="scientific">Phanerochaete sordida</name>
    <dbReference type="NCBI Taxonomy" id="48140"/>
    <lineage>
        <taxon>Eukaryota</taxon>
        <taxon>Fungi</taxon>
        <taxon>Dikarya</taxon>
        <taxon>Basidiomycota</taxon>
        <taxon>Agaricomycotina</taxon>
        <taxon>Agaricomycetes</taxon>
        <taxon>Polyporales</taxon>
        <taxon>Phanerochaetaceae</taxon>
        <taxon>Phanerochaete</taxon>
    </lineage>
</organism>
<feature type="region of interest" description="Disordered" evidence="7">
    <location>
        <begin position="561"/>
        <end position="627"/>
    </location>
</feature>
<dbReference type="PROSITE" id="PS50850">
    <property type="entry name" value="MFS"/>
    <property type="match status" value="1"/>
</dbReference>
<keyword evidence="3" id="KW-0813">Transport</keyword>
<gene>
    <name evidence="10" type="ORF">PsYK624_128090</name>
</gene>
<dbReference type="AlphaFoldDB" id="A0A9P3LIR4"/>
<feature type="transmembrane region" description="Helical" evidence="8">
    <location>
        <begin position="392"/>
        <end position="410"/>
    </location>
</feature>
<dbReference type="OrthoDB" id="10021397at2759"/>
<keyword evidence="5 8" id="KW-1133">Transmembrane helix</keyword>
<feature type="transmembrane region" description="Helical" evidence="8">
    <location>
        <begin position="365"/>
        <end position="385"/>
    </location>
</feature>
<dbReference type="SUPFAM" id="SSF103473">
    <property type="entry name" value="MFS general substrate transporter"/>
    <property type="match status" value="1"/>
</dbReference>
<feature type="transmembrane region" description="Helical" evidence="8">
    <location>
        <begin position="190"/>
        <end position="210"/>
    </location>
</feature>
<keyword evidence="11" id="KW-1185">Reference proteome</keyword>
<reference evidence="10 11" key="1">
    <citation type="submission" date="2021-08" db="EMBL/GenBank/DDBJ databases">
        <title>Draft Genome Sequence of Phanerochaete sordida strain YK-624.</title>
        <authorList>
            <person name="Mori T."/>
            <person name="Dohra H."/>
            <person name="Suzuki T."/>
            <person name="Kawagishi H."/>
            <person name="Hirai H."/>
        </authorList>
    </citation>
    <scope>NUCLEOTIDE SEQUENCE [LARGE SCALE GENOMIC DNA]</scope>
    <source>
        <strain evidence="10 11">YK-624</strain>
    </source>
</reference>
<dbReference type="PRINTS" id="PR01036">
    <property type="entry name" value="TCRTETB"/>
</dbReference>
<evidence type="ECO:0000256" key="5">
    <source>
        <dbReference type="ARBA" id="ARBA00022989"/>
    </source>
</evidence>
<dbReference type="Gene3D" id="1.20.1720.10">
    <property type="entry name" value="Multidrug resistance protein D"/>
    <property type="match status" value="1"/>
</dbReference>
<feature type="compositionally biased region" description="Basic and acidic residues" evidence="7">
    <location>
        <begin position="590"/>
        <end position="621"/>
    </location>
</feature>
<dbReference type="Gene3D" id="1.20.1250.20">
    <property type="entry name" value="MFS general substrate transporter like domains"/>
    <property type="match status" value="1"/>
</dbReference>
<comment type="similarity">
    <text evidence="2">Belongs to the major facilitator superfamily.</text>
</comment>
<feature type="transmembrane region" description="Helical" evidence="8">
    <location>
        <begin position="132"/>
        <end position="151"/>
    </location>
</feature>
<evidence type="ECO:0000256" key="8">
    <source>
        <dbReference type="SAM" id="Phobius"/>
    </source>
</evidence>
<dbReference type="EMBL" id="BPQB01000061">
    <property type="protein sequence ID" value="GJE96610.1"/>
    <property type="molecule type" value="Genomic_DNA"/>
</dbReference>
<comment type="caution">
    <text evidence="10">The sequence shown here is derived from an EMBL/GenBank/DDBJ whole genome shotgun (WGS) entry which is preliminary data.</text>
</comment>
<comment type="subcellular location">
    <subcellularLocation>
        <location evidence="1">Endomembrane system</location>
        <topology evidence="1">Multi-pass membrane protein</topology>
    </subcellularLocation>
</comment>
<evidence type="ECO:0000256" key="4">
    <source>
        <dbReference type="ARBA" id="ARBA00022692"/>
    </source>
</evidence>
<dbReference type="InterPro" id="IPR036259">
    <property type="entry name" value="MFS_trans_sf"/>
</dbReference>
<dbReference type="InterPro" id="IPR011701">
    <property type="entry name" value="MFS"/>
</dbReference>
<evidence type="ECO:0000313" key="11">
    <source>
        <dbReference type="Proteomes" id="UP000703269"/>
    </source>
</evidence>
<accession>A0A9P3LIR4</accession>
<dbReference type="PANTHER" id="PTHR23501:SF102">
    <property type="entry name" value="DRUG TRANSPORTER, PUTATIVE (AFU_ORTHOLOGUE AFUA_3G08530)-RELATED"/>
    <property type="match status" value="1"/>
</dbReference>
<dbReference type="PANTHER" id="PTHR23501">
    <property type="entry name" value="MAJOR FACILITATOR SUPERFAMILY"/>
    <property type="match status" value="1"/>
</dbReference>
<dbReference type="GO" id="GO:0022857">
    <property type="term" value="F:transmembrane transporter activity"/>
    <property type="evidence" value="ECO:0007669"/>
    <property type="project" value="InterPro"/>
</dbReference>
<keyword evidence="4 8" id="KW-0812">Transmembrane</keyword>
<feature type="transmembrane region" description="Helical" evidence="8">
    <location>
        <begin position="102"/>
        <end position="120"/>
    </location>
</feature>
<dbReference type="GO" id="GO:0005886">
    <property type="term" value="C:plasma membrane"/>
    <property type="evidence" value="ECO:0007669"/>
    <property type="project" value="TreeGrafter"/>
</dbReference>
<feature type="transmembrane region" description="Helical" evidence="8">
    <location>
        <begin position="526"/>
        <end position="546"/>
    </location>
</feature>
<feature type="transmembrane region" description="Helical" evidence="8">
    <location>
        <begin position="255"/>
        <end position="276"/>
    </location>
</feature>
<dbReference type="Pfam" id="PF07690">
    <property type="entry name" value="MFS_1"/>
    <property type="match status" value="1"/>
</dbReference>
<dbReference type="InterPro" id="IPR020846">
    <property type="entry name" value="MFS_dom"/>
</dbReference>
<dbReference type="CDD" id="cd17502">
    <property type="entry name" value="MFS_Azr1_MDR_like"/>
    <property type="match status" value="1"/>
</dbReference>
<feature type="transmembrane region" description="Helical" evidence="8">
    <location>
        <begin position="157"/>
        <end position="178"/>
    </location>
</feature>
<evidence type="ECO:0000256" key="6">
    <source>
        <dbReference type="ARBA" id="ARBA00023136"/>
    </source>
</evidence>
<evidence type="ECO:0000313" key="10">
    <source>
        <dbReference type="EMBL" id="GJE96610.1"/>
    </source>
</evidence>
<feature type="transmembrane region" description="Helical" evidence="8">
    <location>
        <begin position="222"/>
        <end position="243"/>
    </location>
</feature>
<feature type="compositionally biased region" description="Acidic residues" evidence="7">
    <location>
        <begin position="569"/>
        <end position="583"/>
    </location>
</feature>
<evidence type="ECO:0000256" key="7">
    <source>
        <dbReference type="SAM" id="MobiDB-lite"/>
    </source>
</evidence>
<feature type="transmembrane region" description="Helical" evidence="8">
    <location>
        <begin position="422"/>
        <end position="445"/>
    </location>
</feature>
<keyword evidence="6 8" id="KW-0472">Membrane</keyword>
<evidence type="ECO:0000259" key="9">
    <source>
        <dbReference type="PROSITE" id="PS50850"/>
    </source>
</evidence>
<sequence length="627" mass="67454">MADETRDLPSLSTSDRMPTYEGSIAGSRLDKDDSSNSCTPSIASAGPAPKSWQDEEQILPKNNIPLVFFALLLTTFLAALDETIVATALPTITADLHGGKDYSWVGSAYLLATAALSPLYGKVSDLVGRKAVLYPIIVLFLIGSALSGAAQSMTWLIIARAIQGIGGGGILQMVNIIIGDIVPLEKRGTFGGYTGALWGIASIIGPLVGGALSDHASWRWCFWINLPTGGIALALLVFSLHFNPVQNDKSFRQHVAEFDFAGLILLLAGVVCLLLGFNQSETSWQSPATIALLAVGGVVLLIAALWECFTTRSPIIPPRLFKTRTTAIILITVFLHAFAFFAASFYLPVYYQALGASATLAGVKMLPFCLGACIASFIVGFLVNILGDVRKIMAVSFAVMTLGFGLMIMLSNTSSIAAQEIYPLISGVGFGGLFFPPIVAMQAAMPIKDMATSTATVGLLRQLGSTIGVSVGQVIWTSEIRRRLRGVEGLNIDLSGSGIADSVRQLKDIQPESLRNLVLRAYTKSIAVIWILDTPLLGVCFLLVLFMKHYSLKRKFVQSDEESRRAVTAEDEEGEEDEPDEPESSTTPPDHLEADLFIDSTRDHDHTLPQRPLPDDLRPRDGAPTAH</sequence>
<evidence type="ECO:0000256" key="1">
    <source>
        <dbReference type="ARBA" id="ARBA00004127"/>
    </source>
</evidence>
<feature type="transmembrane region" description="Helical" evidence="8">
    <location>
        <begin position="288"/>
        <end position="306"/>
    </location>
</feature>
<name>A0A9P3LIR4_9APHY</name>
<feature type="transmembrane region" description="Helical" evidence="8">
    <location>
        <begin position="327"/>
        <end position="353"/>
    </location>
</feature>
<dbReference type="FunFam" id="1.20.1720.10:FF:000013">
    <property type="entry name" value="Related to multidrug resistance proteins"/>
    <property type="match status" value="1"/>
</dbReference>
<feature type="region of interest" description="Disordered" evidence="7">
    <location>
        <begin position="1"/>
        <end position="50"/>
    </location>
</feature>
<dbReference type="GO" id="GO:0012505">
    <property type="term" value="C:endomembrane system"/>
    <property type="evidence" value="ECO:0007669"/>
    <property type="project" value="UniProtKB-SubCell"/>
</dbReference>
<dbReference type="Proteomes" id="UP000703269">
    <property type="component" value="Unassembled WGS sequence"/>
</dbReference>